<name>A0AAD1YD22_9CLOT</name>
<organism evidence="2 3">
    <name type="scientific">Clostridium neonatale</name>
    <dbReference type="NCBI Taxonomy" id="137838"/>
    <lineage>
        <taxon>Bacteria</taxon>
        <taxon>Bacillati</taxon>
        <taxon>Bacillota</taxon>
        <taxon>Clostridia</taxon>
        <taxon>Eubacteriales</taxon>
        <taxon>Clostridiaceae</taxon>
        <taxon>Clostridium</taxon>
    </lineage>
</organism>
<protein>
    <submittedName>
        <fullName evidence="2">Uncharacterized protein</fullName>
    </submittedName>
</protein>
<dbReference type="Proteomes" id="UP001189143">
    <property type="component" value="Unassembled WGS sequence"/>
</dbReference>
<dbReference type="AlphaFoldDB" id="A0AAD1YD22"/>
<sequence>MISKLVAGNVVSKETLRSWLPRIENPVAEGEKLKKEFEDELPHSSLDDIQHDNEPIRGESDEE</sequence>
<comment type="caution">
    <text evidence="2">The sequence shown here is derived from an EMBL/GenBank/DDBJ whole genome shotgun (WGS) entry which is preliminary data.</text>
</comment>
<feature type="region of interest" description="Disordered" evidence="1">
    <location>
        <begin position="38"/>
        <end position="63"/>
    </location>
</feature>
<proteinExistence type="predicted"/>
<evidence type="ECO:0000313" key="2">
    <source>
        <dbReference type="EMBL" id="CAI3547959.1"/>
    </source>
</evidence>
<gene>
    <name evidence="2" type="ORF">CNEO2_1750003</name>
</gene>
<accession>A0AAD1YD22</accession>
<evidence type="ECO:0000256" key="1">
    <source>
        <dbReference type="SAM" id="MobiDB-lite"/>
    </source>
</evidence>
<reference evidence="2" key="1">
    <citation type="submission" date="2022-10" db="EMBL/GenBank/DDBJ databases">
        <authorList>
            <person name="Aires J."/>
            <person name="Mesa V."/>
        </authorList>
    </citation>
    <scope>NUCLEOTIDE SEQUENCE</scope>
    <source>
        <strain evidence="2">Clostridium neonatale JD116</strain>
    </source>
</reference>
<dbReference type="EMBL" id="CAMTCP010000083">
    <property type="protein sequence ID" value="CAI3547959.1"/>
    <property type="molecule type" value="Genomic_DNA"/>
</dbReference>
<evidence type="ECO:0000313" key="3">
    <source>
        <dbReference type="Proteomes" id="UP001189143"/>
    </source>
</evidence>